<dbReference type="EMBL" id="UINC01229902">
    <property type="protein sequence ID" value="SVE61812.1"/>
    <property type="molecule type" value="Genomic_DNA"/>
</dbReference>
<dbReference type="Gene3D" id="3.10.560.10">
    <property type="entry name" value="Outer membrane lipoprotein wza domain like"/>
    <property type="match status" value="1"/>
</dbReference>
<dbReference type="InterPro" id="IPR010425">
    <property type="entry name" value="Caps_synth_GfcC-like_C"/>
</dbReference>
<name>A0A383EXY8_9ZZZZ</name>
<feature type="domain" description="Capsule biosynthesis GfcC-like C-terminal" evidence="1">
    <location>
        <begin position="20"/>
        <end position="103"/>
    </location>
</feature>
<evidence type="ECO:0000259" key="1">
    <source>
        <dbReference type="Pfam" id="PF06251"/>
    </source>
</evidence>
<dbReference type="Pfam" id="PF06251">
    <property type="entry name" value="Caps_syn_GfcC_C"/>
    <property type="match status" value="1"/>
</dbReference>
<organism evidence="2">
    <name type="scientific">marine metagenome</name>
    <dbReference type="NCBI Taxonomy" id="408172"/>
    <lineage>
        <taxon>unclassified sequences</taxon>
        <taxon>metagenomes</taxon>
        <taxon>ecological metagenomes</taxon>
    </lineage>
</organism>
<reference evidence="2" key="1">
    <citation type="submission" date="2018-05" db="EMBL/GenBank/DDBJ databases">
        <authorList>
            <person name="Lanie J.A."/>
            <person name="Ng W.-L."/>
            <person name="Kazmierczak K.M."/>
            <person name="Andrzejewski T.M."/>
            <person name="Davidsen T.M."/>
            <person name="Wayne K.J."/>
            <person name="Tettelin H."/>
            <person name="Glass J.I."/>
            <person name="Rusch D."/>
            <person name="Podicherti R."/>
            <person name="Tsui H.-C.T."/>
            <person name="Winkler M.E."/>
        </authorList>
    </citation>
    <scope>NUCLEOTIDE SEQUENCE</scope>
</reference>
<protein>
    <recommendedName>
        <fullName evidence="1">Capsule biosynthesis GfcC-like C-terminal domain-containing protein</fullName>
    </recommendedName>
</protein>
<feature type="non-terminal residue" evidence="2">
    <location>
        <position position="1"/>
    </location>
</feature>
<dbReference type="AlphaFoldDB" id="A0A383EXY8"/>
<gene>
    <name evidence="2" type="ORF">METZ01_LOCUS514666</name>
</gene>
<proteinExistence type="predicted"/>
<sequence>IHLPMRTNSITVVGDVYSPTTLPFRSSQRVKDYVKQSGGFRWGADKNSSFLILPDGQARNISSGIWKFSKNEVAPGSTIVVPKSTRPFDWLMLTESISPILANLATSAAALAAIDD</sequence>
<accession>A0A383EXY8</accession>
<evidence type="ECO:0000313" key="2">
    <source>
        <dbReference type="EMBL" id="SVE61812.1"/>
    </source>
</evidence>